<gene>
    <name evidence="12" type="ORF">EOE48_22730</name>
</gene>
<dbReference type="Gene3D" id="3.40.50.300">
    <property type="entry name" value="P-loop containing nucleotide triphosphate hydrolases"/>
    <property type="match status" value="1"/>
</dbReference>
<dbReference type="SUPFAM" id="SSF46689">
    <property type="entry name" value="Homeodomain-like"/>
    <property type="match status" value="1"/>
</dbReference>
<dbReference type="InterPro" id="IPR003593">
    <property type="entry name" value="AAA+_ATPase"/>
</dbReference>
<dbReference type="PANTHER" id="PTHR32071">
    <property type="entry name" value="TRANSCRIPTIONAL REGULATORY PROTEIN"/>
    <property type="match status" value="1"/>
</dbReference>
<reference evidence="12 13" key="1">
    <citation type="submission" date="2019-01" db="EMBL/GenBank/DDBJ databases">
        <authorList>
            <person name="Chen W.-M."/>
        </authorList>
    </citation>
    <scope>NUCLEOTIDE SEQUENCE [LARGE SCALE GENOMIC DNA]</scope>
    <source>
        <strain evidence="12 13">TER-1</strain>
    </source>
</reference>
<evidence type="ECO:0000313" key="13">
    <source>
        <dbReference type="Proteomes" id="UP000286997"/>
    </source>
</evidence>
<dbReference type="InterPro" id="IPR027417">
    <property type="entry name" value="P-loop_NTPase"/>
</dbReference>
<keyword evidence="8" id="KW-0804">Transcription</keyword>
<dbReference type="InterPro" id="IPR011006">
    <property type="entry name" value="CheY-like_superfamily"/>
</dbReference>
<dbReference type="FunFam" id="3.40.50.2300:FF:000018">
    <property type="entry name" value="DNA-binding transcriptional regulator NtrC"/>
    <property type="match status" value="1"/>
</dbReference>
<dbReference type="PROSITE" id="PS00676">
    <property type="entry name" value="SIGMA54_INTERACT_2"/>
    <property type="match status" value="1"/>
</dbReference>
<organism evidence="12 13">
    <name type="scientific">Methylobacterium oryzihabitans</name>
    <dbReference type="NCBI Taxonomy" id="2499852"/>
    <lineage>
        <taxon>Bacteria</taxon>
        <taxon>Pseudomonadati</taxon>
        <taxon>Pseudomonadota</taxon>
        <taxon>Alphaproteobacteria</taxon>
        <taxon>Hyphomicrobiales</taxon>
        <taxon>Methylobacteriaceae</taxon>
        <taxon>Methylobacterium</taxon>
    </lineage>
</organism>
<evidence type="ECO:0000256" key="5">
    <source>
        <dbReference type="ARBA" id="ARBA00023015"/>
    </source>
</evidence>
<dbReference type="InterPro" id="IPR058031">
    <property type="entry name" value="AAA_lid_NorR"/>
</dbReference>
<dbReference type="Gene3D" id="3.40.50.2300">
    <property type="match status" value="1"/>
</dbReference>
<dbReference type="Gene3D" id="1.10.8.60">
    <property type="match status" value="1"/>
</dbReference>
<feature type="modified residue" description="4-aspartylphosphate" evidence="9">
    <location>
        <position position="53"/>
    </location>
</feature>
<evidence type="ECO:0000256" key="3">
    <source>
        <dbReference type="ARBA" id="ARBA00022840"/>
    </source>
</evidence>
<keyword evidence="2" id="KW-0547">Nucleotide-binding</keyword>
<dbReference type="PROSITE" id="PS50045">
    <property type="entry name" value="SIGMA54_INTERACT_4"/>
    <property type="match status" value="1"/>
</dbReference>
<evidence type="ECO:0000256" key="4">
    <source>
        <dbReference type="ARBA" id="ARBA00023012"/>
    </source>
</evidence>
<evidence type="ECO:0000256" key="9">
    <source>
        <dbReference type="PROSITE-ProRule" id="PRU00169"/>
    </source>
</evidence>
<feature type="domain" description="Response regulatory" evidence="11">
    <location>
        <begin position="4"/>
        <end position="120"/>
    </location>
</feature>
<dbReference type="Gene3D" id="1.10.10.60">
    <property type="entry name" value="Homeodomain-like"/>
    <property type="match status" value="1"/>
</dbReference>
<keyword evidence="5" id="KW-0805">Transcription regulation</keyword>
<dbReference type="SMART" id="SM00382">
    <property type="entry name" value="AAA"/>
    <property type="match status" value="1"/>
</dbReference>
<dbReference type="CDD" id="cd17550">
    <property type="entry name" value="REC_NtrX-like"/>
    <property type="match status" value="1"/>
</dbReference>
<dbReference type="InterPro" id="IPR002197">
    <property type="entry name" value="HTH_Fis"/>
</dbReference>
<keyword evidence="1 9" id="KW-0597">Phosphoprotein</keyword>
<dbReference type="SUPFAM" id="SSF52540">
    <property type="entry name" value="P-loop containing nucleoside triphosphate hydrolases"/>
    <property type="match status" value="1"/>
</dbReference>
<protein>
    <submittedName>
        <fullName evidence="12">Sigma-54-dependent Fis family transcriptional regulator</fullName>
    </submittedName>
</protein>
<dbReference type="GO" id="GO:0043565">
    <property type="term" value="F:sequence-specific DNA binding"/>
    <property type="evidence" value="ECO:0007669"/>
    <property type="project" value="InterPro"/>
</dbReference>
<feature type="domain" description="Sigma-54 factor interaction" evidence="10">
    <location>
        <begin position="142"/>
        <end position="368"/>
    </location>
</feature>
<evidence type="ECO:0000313" key="12">
    <source>
        <dbReference type="EMBL" id="RVU14555.1"/>
    </source>
</evidence>
<evidence type="ECO:0000256" key="6">
    <source>
        <dbReference type="ARBA" id="ARBA00023125"/>
    </source>
</evidence>
<dbReference type="GO" id="GO:0000160">
    <property type="term" value="P:phosphorelay signal transduction system"/>
    <property type="evidence" value="ECO:0007669"/>
    <property type="project" value="UniProtKB-KW"/>
</dbReference>
<name>A0A3S3U3D2_9HYPH</name>
<dbReference type="Proteomes" id="UP000286997">
    <property type="component" value="Unassembled WGS sequence"/>
</dbReference>
<evidence type="ECO:0000259" key="10">
    <source>
        <dbReference type="PROSITE" id="PS50045"/>
    </source>
</evidence>
<sequence>MSADILIVDDEADIRDLVAGILDDEGHRTRTAGSSDEALAAIESRRPHLVFLDIWLQGSRLDGLQVLDLVKAQHPDLPVVMISGHGNIETAVSAIKAGAYDFIEKPFKADRLILVAERALEASRLKREVRDLKARSGQASRIVGASVAANQLRQTVERVAPTNARVMISGAPGSGKELSARTIHAASTRASGPFVVINAATITPDTMEAELFGIEAAEGRSRRVGALEEAHGGTLYIDEVADMPRETQNRILRVLVDQNFQRVGGTTRVHVDVRIISSSSRDLQEEIAGGRFREDLFHRLSVVPIRVPSLAERREDVPELIAFFMEQISGASGLPQRRIAADAMAVLQSHDWPGNVRQLRNNVERLMILTQGDPETEVTTEMLPSEVGALVPTTPSGAGGEKLMSLALREAREIFEREYLVAQIARFSGNISRTAEFIGMERSALHRKLKSLGIGA</sequence>
<dbReference type="InterPro" id="IPR009057">
    <property type="entry name" value="Homeodomain-like_sf"/>
</dbReference>
<proteinExistence type="predicted"/>
<evidence type="ECO:0000256" key="2">
    <source>
        <dbReference type="ARBA" id="ARBA00022741"/>
    </source>
</evidence>
<keyword evidence="7" id="KW-0010">Activator</keyword>
<dbReference type="PRINTS" id="PR01590">
    <property type="entry name" value="HTHFIS"/>
</dbReference>
<evidence type="ECO:0000256" key="8">
    <source>
        <dbReference type="ARBA" id="ARBA00023163"/>
    </source>
</evidence>
<comment type="caution">
    <text evidence="12">The sequence shown here is derived from an EMBL/GenBank/DDBJ whole genome shotgun (WGS) entry which is preliminary data.</text>
</comment>
<dbReference type="SMART" id="SM00448">
    <property type="entry name" value="REC"/>
    <property type="match status" value="1"/>
</dbReference>
<dbReference type="EMBL" id="SACP01000029">
    <property type="protein sequence ID" value="RVU14555.1"/>
    <property type="molecule type" value="Genomic_DNA"/>
</dbReference>
<dbReference type="GO" id="GO:0006355">
    <property type="term" value="P:regulation of DNA-templated transcription"/>
    <property type="evidence" value="ECO:0007669"/>
    <property type="project" value="InterPro"/>
</dbReference>
<keyword evidence="4" id="KW-0902">Two-component regulatory system</keyword>
<dbReference type="InterPro" id="IPR002078">
    <property type="entry name" value="Sigma_54_int"/>
</dbReference>
<dbReference type="CDD" id="cd00009">
    <property type="entry name" value="AAA"/>
    <property type="match status" value="1"/>
</dbReference>
<dbReference type="FunFam" id="3.40.50.300:FF:000006">
    <property type="entry name" value="DNA-binding transcriptional regulator NtrC"/>
    <property type="match status" value="1"/>
</dbReference>
<dbReference type="RefSeq" id="WP_127733167.1">
    <property type="nucleotide sequence ID" value="NZ_SACP01000029.1"/>
</dbReference>
<dbReference type="PROSITE" id="PS00688">
    <property type="entry name" value="SIGMA54_INTERACT_3"/>
    <property type="match status" value="1"/>
</dbReference>
<dbReference type="Pfam" id="PF00158">
    <property type="entry name" value="Sigma54_activat"/>
    <property type="match status" value="1"/>
</dbReference>
<dbReference type="InterPro" id="IPR025943">
    <property type="entry name" value="Sigma_54_int_dom_ATP-bd_2"/>
</dbReference>
<dbReference type="SUPFAM" id="SSF52172">
    <property type="entry name" value="CheY-like"/>
    <property type="match status" value="1"/>
</dbReference>
<dbReference type="GO" id="GO:0005524">
    <property type="term" value="F:ATP binding"/>
    <property type="evidence" value="ECO:0007669"/>
    <property type="project" value="UniProtKB-KW"/>
</dbReference>
<dbReference type="Pfam" id="PF25601">
    <property type="entry name" value="AAA_lid_14"/>
    <property type="match status" value="1"/>
</dbReference>
<keyword evidence="13" id="KW-1185">Reference proteome</keyword>
<dbReference type="AlphaFoldDB" id="A0A3S3U3D2"/>
<accession>A0A3S3U3D2</accession>
<dbReference type="PANTHER" id="PTHR32071:SF17">
    <property type="entry name" value="TRANSCRIPTIONAL REGULATOR (NTRC FAMILY)"/>
    <property type="match status" value="1"/>
</dbReference>
<dbReference type="FunFam" id="1.10.10.60:FF:000165">
    <property type="entry name" value="Two-component system nitrogen regulation response regulator NtrX"/>
    <property type="match status" value="1"/>
</dbReference>
<evidence type="ECO:0000256" key="1">
    <source>
        <dbReference type="ARBA" id="ARBA00022553"/>
    </source>
</evidence>
<keyword evidence="6" id="KW-0238">DNA-binding</keyword>
<evidence type="ECO:0000259" key="11">
    <source>
        <dbReference type="PROSITE" id="PS50110"/>
    </source>
</evidence>
<dbReference type="OrthoDB" id="9761019at2"/>
<evidence type="ECO:0000256" key="7">
    <source>
        <dbReference type="ARBA" id="ARBA00023159"/>
    </source>
</evidence>
<dbReference type="InterPro" id="IPR025944">
    <property type="entry name" value="Sigma_54_int_dom_CS"/>
</dbReference>
<keyword evidence="3" id="KW-0067">ATP-binding</keyword>
<dbReference type="InterPro" id="IPR001789">
    <property type="entry name" value="Sig_transdc_resp-reg_receiver"/>
</dbReference>
<dbReference type="Pfam" id="PF02954">
    <property type="entry name" value="HTH_8"/>
    <property type="match status" value="1"/>
</dbReference>
<dbReference type="PROSITE" id="PS50110">
    <property type="entry name" value="RESPONSE_REGULATORY"/>
    <property type="match status" value="1"/>
</dbReference>
<dbReference type="Pfam" id="PF00072">
    <property type="entry name" value="Response_reg"/>
    <property type="match status" value="1"/>
</dbReference>